<dbReference type="NCBIfam" id="TIGR00473">
    <property type="entry name" value="pssA"/>
    <property type="match status" value="1"/>
</dbReference>
<protein>
    <recommendedName>
        <fullName evidence="6">CDP-diacylglycerol--serine O-phosphatidyltransferase</fullName>
        <ecNumber evidence="5">2.7.8.8</ecNumber>
    </recommendedName>
    <alternativeName>
        <fullName evidence="15">Phosphatidylserine synthase</fullName>
    </alternativeName>
</protein>
<keyword evidence="9 17" id="KW-0812">Transmembrane</keyword>
<evidence type="ECO:0000256" key="5">
    <source>
        <dbReference type="ARBA" id="ARBA00013174"/>
    </source>
</evidence>
<keyword evidence="11" id="KW-0443">Lipid metabolism</keyword>
<keyword evidence="10 17" id="KW-1133">Transmembrane helix</keyword>
<evidence type="ECO:0000256" key="16">
    <source>
        <dbReference type="RuleBase" id="RU003750"/>
    </source>
</evidence>
<organism evidence="18 19">
    <name type="scientific">Tunturiibacter lichenicola</name>
    <dbReference type="NCBI Taxonomy" id="2051959"/>
    <lineage>
        <taxon>Bacteria</taxon>
        <taxon>Pseudomonadati</taxon>
        <taxon>Acidobacteriota</taxon>
        <taxon>Terriglobia</taxon>
        <taxon>Terriglobales</taxon>
        <taxon>Acidobacteriaceae</taxon>
        <taxon>Tunturiibacter</taxon>
    </lineage>
</organism>
<comment type="similarity">
    <text evidence="4 16">Belongs to the CDP-alcohol phosphatidyltransferase class-I family.</text>
</comment>
<evidence type="ECO:0000256" key="11">
    <source>
        <dbReference type="ARBA" id="ARBA00023098"/>
    </source>
</evidence>
<reference evidence="18 19" key="1">
    <citation type="submission" date="2020-07" db="EMBL/GenBank/DDBJ databases">
        <title>Genomic Encyclopedia of Type Strains, Phase IV (KMG-V): Genome sequencing to study the core and pangenomes of soil and plant-associated prokaryotes.</title>
        <authorList>
            <person name="Whitman W."/>
        </authorList>
    </citation>
    <scope>NUCLEOTIDE SEQUENCE [LARGE SCALE GENOMIC DNA]</scope>
    <source>
        <strain evidence="18 19">M8UP30</strain>
    </source>
</reference>
<dbReference type="InterPro" id="IPR043130">
    <property type="entry name" value="CDP-OH_PTrfase_TM_dom"/>
</dbReference>
<evidence type="ECO:0000313" key="19">
    <source>
        <dbReference type="Proteomes" id="UP000534186"/>
    </source>
</evidence>
<dbReference type="InterPro" id="IPR048254">
    <property type="entry name" value="CDP_ALCOHOL_P_TRANSF_CS"/>
</dbReference>
<evidence type="ECO:0000256" key="9">
    <source>
        <dbReference type="ARBA" id="ARBA00022692"/>
    </source>
</evidence>
<dbReference type="AlphaFoldDB" id="A0A7Y9NKJ3"/>
<sequence>MEDAQIETDEKVRRQPSRGMYVLPSLFTAGNMAAGYYAITQSIQGSVADQSYFDRAALALGIAVLFDGLDGIIARMTHTTSDFGKELDSLADVITFGVAPSLLAYIWGFRMLPLMAHPEARQQIVHIGVFVCFIFLICGASRLARFNISINPQPRNPGRPGKKYFVGMPIPAGAGVISSVIHFQHGSPIDSPWIALVWLCLLLFTSFLMVSNWRFWSAKEITLGKRHPFQLVAVIAFIGALIVLYSEYMLIILAMAYLVSGVVARLAYSWGRERRHSAV</sequence>
<dbReference type="PROSITE" id="PS00379">
    <property type="entry name" value="CDP_ALCOHOL_P_TRANSF"/>
    <property type="match status" value="1"/>
</dbReference>
<evidence type="ECO:0000256" key="14">
    <source>
        <dbReference type="ARBA" id="ARBA00023264"/>
    </source>
</evidence>
<feature type="transmembrane region" description="Helical" evidence="17">
    <location>
        <begin position="195"/>
        <end position="216"/>
    </location>
</feature>
<proteinExistence type="inferred from homology"/>
<comment type="subcellular location">
    <subcellularLocation>
        <location evidence="3">Endomembrane system</location>
    </subcellularLocation>
    <subcellularLocation>
        <location evidence="2">Membrane</location>
        <topology evidence="2">Multi-pass membrane protein</topology>
    </subcellularLocation>
</comment>
<feature type="transmembrane region" description="Helical" evidence="17">
    <location>
        <begin position="228"/>
        <end position="245"/>
    </location>
</feature>
<evidence type="ECO:0000256" key="1">
    <source>
        <dbReference type="ARBA" id="ARBA00000287"/>
    </source>
</evidence>
<keyword evidence="7" id="KW-0444">Lipid biosynthesis</keyword>
<evidence type="ECO:0000256" key="13">
    <source>
        <dbReference type="ARBA" id="ARBA00023209"/>
    </source>
</evidence>
<feature type="transmembrane region" description="Helical" evidence="17">
    <location>
        <begin position="51"/>
        <end position="69"/>
    </location>
</feature>
<dbReference type="GO" id="GO:0003882">
    <property type="term" value="F:CDP-diacylglycerol-serine O-phosphatidyltransferase activity"/>
    <property type="evidence" value="ECO:0007669"/>
    <property type="project" value="UniProtKB-EC"/>
</dbReference>
<keyword evidence="14" id="KW-1208">Phospholipid metabolism</keyword>
<feature type="transmembrane region" description="Helical" evidence="17">
    <location>
        <begin position="21"/>
        <end position="39"/>
    </location>
</feature>
<feature type="transmembrane region" description="Helical" evidence="17">
    <location>
        <begin position="251"/>
        <end position="268"/>
    </location>
</feature>
<dbReference type="GO" id="GO:0016020">
    <property type="term" value="C:membrane"/>
    <property type="evidence" value="ECO:0007669"/>
    <property type="project" value="UniProtKB-SubCell"/>
</dbReference>
<feature type="transmembrane region" description="Helical" evidence="17">
    <location>
        <begin position="164"/>
        <end position="183"/>
    </location>
</feature>
<name>A0A7Y9NKJ3_9BACT</name>
<comment type="catalytic activity">
    <reaction evidence="1">
        <text>a CDP-1,2-diacyl-sn-glycerol + L-serine = a 1,2-diacyl-sn-glycero-3-phospho-L-serine + CMP + H(+)</text>
        <dbReference type="Rhea" id="RHEA:16913"/>
        <dbReference type="ChEBI" id="CHEBI:15378"/>
        <dbReference type="ChEBI" id="CHEBI:33384"/>
        <dbReference type="ChEBI" id="CHEBI:57262"/>
        <dbReference type="ChEBI" id="CHEBI:58332"/>
        <dbReference type="ChEBI" id="CHEBI:60377"/>
        <dbReference type="EC" id="2.7.8.8"/>
    </reaction>
</comment>
<gene>
    <name evidence="18" type="ORF">HDF12_001429</name>
</gene>
<comment type="caution">
    <text evidence="18">The sequence shown here is derived from an EMBL/GenBank/DDBJ whole genome shotgun (WGS) entry which is preliminary data.</text>
</comment>
<dbReference type="Gene3D" id="1.20.120.1760">
    <property type="match status" value="1"/>
</dbReference>
<dbReference type="InterPro" id="IPR000462">
    <property type="entry name" value="CDP-OH_P_trans"/>
</dbReference>
<evidence type="ECO:0000256" key="4">
    <source>
        <dbReference type="ARBA" id="ARBA00010441"/>
    </source>
</evidence>
<dbReference type="Pfam" id="PF01066">
    <property type="entry name" value="CDP-OH_P_transf"/>
    <property type="match status" value="1"/>
</dbReference>
<evidence type="ECO:0000256" key="2">
    <source>
        <dbReference type="ARBA" id="ARBA00004141"/>
    </source>
</evidence>
<evidence type="ECO:0000256" key="15">
    <source>
        <dbReference type="ARBA" id="ARBA00032361"/>
    </source>
</evidence>
<evidence type="ECO:0000256" key="3">
    <source>
        <dbReference type="ARBA" id="ARBA00004308"/>
    </source>
</evidence>
<keyword evidence="12 17" id="KW-0472">Membrane</keyword>
<dbReference type="EMBL" id="JACCCV010000001">
    <property type="protein sequence ID" value="NYF51064.1"/>
    <property type="molecule type" value="Genomic_DNA"/>
</dbReference>
<dbReference type="InterPro" id="IPR004533">
    <property type="entry name" value="CDP-diaglyc--ser_O-PTrfase"/>
</dbReference>
<evidence type="ECO:0000256" key="8">
    <source>
        <dbReference type="ARBA" id="ARBA00022679"/>
    </source>
</evidence>
<accession>A0A7Y9NKJ3</accession>
<dbReference type="Proteomes" id="UP000534186">
    <property type="component" value="Unassembled WGS sequence"/>
</dbReference>
<keyword evidence="13" id="KW-0594">Phospholipid biosynthesis</keyword>
<feature type="transmembrane region" description="Helical" evidence="17">
    <location>
        <begin position="124"/>
        <end position="144"/>
    </location>
</feature>
<dbReference type="GO" id="GO:0008654">
    <property type="term" value="P:phospholipid biosynthetic process"/>
    <property type="evidence" value="ECO:0007669"/>
    <property type="project" value="UniProtKB-KW"/>
</dbReference>
<evidence type="ECO:0000256" key="10">
    <source>
        <dbReference type="ARBA" id="ARBA00022989"/>
    </source>
</evidence>
<evidence type="ECO:0000256" key="6">
    <source>
        <dbReference type="ARBA" id="ARBA00017171"/>
    </source>
</evidence>
<evidence type="ECO:0000256" key="12">
    <source>
        <dbReference type="ARBA" id="ARBA00023136"/>
    </source>
</evidence>
<dbReference type="GO" id="GO:0012505">
    <property type="term" value="C:endomembrane system"/>
    <property type="evidence" value="ECO:0007669"/>
    <property type="project" value="UniProtKB-SubCell"/>
</dbReference>
<evidence type="ECO:0000313" key="18">
    <source>
        <dbReference type="EMBL" id="NYF51064.1"/>
    </source>
</evidence>
<evidence type="ECO:0000256" key="17">
    <source>
        <dbReference type="SAM" id="Phobius"/>
    </source>
</evidence>
<dbReference type="EC" id="2.7.8.8" evidence="5"/>
<evidence type="ECO:0000256" key="7">
    <source>
        <dbReference type="ARBA" id="ARBA00022516"/>
    </source>
</evidence>
<feature type="transmembrane region" description="Helical" evidence="17">
    <location>
        <begin position="90"/>
        <end position="112"/>
    </location>
</feature>
<keyword evidence="8 16" id="KW-0808">Transferase</keyword>